<accession>A0AAW1XPS5</accession>
<dbReference type="AlphaFoldDB" id="A0AAW1XPS5"/>
<comment type="caution">
    <text evidence="4">The sequence shown here is derived from an EMBL/GenBank/DDBJ whole genome shotgun (WGS) entry which is preliminary data.</text>
</comment>
<comment type="similarity">
    <text evidence="1">Belongs to the PPR family. P subfamily.</text>
</comment>
<keyword evidence="2" id="KW-0677">Repeat</keyword>
<dbReference type="InterPro" id="IPR011990">
    <property type="entry name" value="TPR-like_helical_dom_sf"/>
</dbReference>
<evidence type="ECO:0008006" key="6">
    <source>
        <dbReference type="Google" id="ProtNLM"/>
    </source>
</evidence>
<evidence type="ECO:0000256" key="3">
    <source>
        <dbReference type="PROSITE-ProRule" id="PRU00708"/>
    </source>
</evidence>
<feature type="repeat" description="PPR" evidence="3">
    <location>
        <begin position="138"/>
        <end position="172"/>
    </location>
</feature>
<gene>
    <name evidence="4" type="ORF">M0R45_014727</name>
</gene>
<dbReference type="InterPro" id="IPR002885">
    <property type="entry name" value="PPR_rpt"/>
</dbReference>
<sequence length="219" mass="24740">MIQRDIEPDIITYNSLMDGYCLRGEMDEAKKVFDLMASKGSMVNTRSYNILINGYLRRIQEAENLFCKMKGCGQLPNVRTYAGEIQSARDLLCGLSSKGLQPDVRTYNVMISGLCNEGLVSEAEKVLREMEEKGCFPNGFTYNIIIRGFITNNETSRAMGFIEEMVERGFSADASTAELVVDLLSKDKVDPALLPLLKIHNKVNLKQNQHHRNLRLVHL</sequence>
<reference evidence="4 5" key="1">
    <citation type="journal article" date="2023" name="G3 (Bethesda)">
        <title>A chromosome-length genome assembly and annotation of blackberry (Rubus argutus, cv. 'Hillquist').</title>
        <authorList>
            <person name="Bruna T."/>
            <person name="Aryal R."/>
            <person name="Dudchenko O."/>
            <person name="Sargent D.J."/>
            <person name="Mead D."/>
            <person name="Buti M."/>
            <person name="Cavallini A."/>
            <person name="Hytonen T."/>
            <person name="Andres J."/>
            <person name="Pham M."/>
            <person name="Weisz D."/>
            <person name="Mascagni F."/>
            <person name="Usai G."/>
            <person name="Natali L."/>
            <person name="Bassil N."/>
            <person name="Fernandez G.E."/>
            <person name="Lomsadze A."/>
            <person name="Armour M."/>
            <person name="Olukolu B."/>
            <person name="Poorten T."/>
            <person name="Britton C."/>
            <person name="Davik J."/>
            <person name="Ashrafi H."/>
            <person name="Aiden E.L."/>
            <person name="Borodovsky M."/>
            <person name="Worthington M."/>
        </authorList>
    </citation>
    <scope>NUCLEOTIDE SEQUENCE [LARGE SCALE GENOMIC DNA]</scope>
    <source>
        <strain evidence="4">PI 553951</strain>
    </source>
</reference>
<evidence type="ECO:0000256" key="2">
    <source>
        <dbReference type="ARBA" id="ARBA00022737"/>
    </source>
</evidence>
<feature type="repeat" description="PPR" evidence="3">
    <location>
        <begin position="9"/>
        <end position="43"/>
    </location>
</feature>
<dbReference type="Proteomes" id="UP001457282">
    <property type="component" value="Unassembled WGS sequence"/>
</dbReference>
<evidence type="ECO:0000256" key="1">
    <source>
        <dbReference type="ARBA" id="ARBA00007626"/>
    </source>
</evidence>
<dbReference type="Pfam" id="PF13041">
    <property type="entry name" value="PPR_2"/>
    <property type="match status" value="2"/>
</dbReference>
<dbReference type="PANTHER" id="PTHR47941">
    <property type="entry name" value="PENTATRICOPEPTIDE REPEAT-CONTAINING PROTEIN 3, MITOCHONDRIAL"/>
    <property type="match status" value="1"/>
</dbReference>
<feature type="repeat" description="PPR" evidence="3">
    <location>
        <begin position="103"/>
        <end position="137"/>
    </location>
</feature>
<keyword evidence="5" id="KW-1185">Reference proteome</keyword>
<dbReference type="NCBIfam" id="TIGR00756">
    <property type="entry name" value="PPR"/>
    <property type="match status" value="4"/>
</dbReference>
<dbReference type="EMBL" id="JBEDUW010000003">
    <property type="protein sequence ID" value="KAK9937964.1"/>
    <property type="molecule type" value="Genomic_DNA"/>
</dbReference>
<name>A0AAW1XPS5_RUBAR</name>
<evidence type="ECO:0000313" key="5">
    <source>
        <dbReference type="Proteomes" id="UP001457282"/>
    </source>
</evidence>
<dbReference type="PROSITE" id="PS51375">
    <property type="entry name" value="PPR"/>
    <property type="match status" value="3"/>
</dbReference>
<organism evidence="4 5">
    <name type="scientific">Rubus argutus</name>
    <name type="common">Southern blackberry</name>
    <dbReference type="NCBI Taxonomy" id="59490"/>
    <lineage>
        <taxon>Eukaryota</taxon>
        <taxon>Viridiplantae</taxon>
        <taxon>Streptophyta</taxon>
        <taxon>Embryophyta</taxon>
        <taxon>Tracheophyta</taxon>
        <taxon>Spermatophyta</taxon>
        <taxon>Magnoliopsida</taxon>
        <taxon>eudicotyledons</taxon>
        <taxon>Gunneridae</taxon>
        <taxon>Pentapetalae</taxon>
        <taxon>rosids</taxon>
        <taxon>fabids</taxon>
        <taxon>Rosales</taxon>
        <taxon>Rosaceae</taxon>
        <taxon>Rosoideae</taxon>
        <taxon>Rosoideae incertae sedis</taxon>
        <taxon>Rubus</taxon>
    </lineage>
</organism>
<protein>
    <recommendedName>
        <fullName evidence="6">Pentatricopeptide repeat-containing protein</fullName>
    </recommendedName>
</protein>
<proteinExistence type="inferred from homology"/>
<evidence type="ECO:0000313" key="4">
    <source>
        <dbReference type="EMBL" id="KAK9937964.1"/>
    </source>
</evidence>
<dbReference type="Gene3D" id="1.25.40.10">
    <property type="entry name" value="Tetratricopeptide repeat domain"/>
    <property type="match status" value="2"/>
</dbReference>